<protein>
    <submittedName>
        <fullName evidence="1">Uncharacterized protein</fullName>
    </submittedName>
</protein>
<sequence length="123" mass="13908">MSVTSENYVFVHEEGRSDDVKLSGVYHPEDRTLTYRLGDSTRRYRRDIACLVDDFERLSTGSNSLLAPPAIPISRNGEPSISEPAAMYSDMLYNQMKLKRELAELGVDGDQAVQTFDAYTTFF</sequence>
<gene>
    <name evidence="1" type="ORF">BofuT4_P074620.1</name>
</gene>
<evidence type="ECO:0000313" key="2">
    <source>
        <dbReference type="Proteomes" id="UP000008177"/>
    </source>
</evidence>
<evidence type="ECO:0000313" key="1">
    <source>
        <dbReference type="EMBL" id="CCD42660.1"/>
    </source>
</evidence>
<dbReference type="InParanoid" id="G2XP54"/>
<dbReference type="HOGENOM" id="CLU_2014900_0_0_1"/>
<dbReference type="EMBL" id="FQ790247">
    <property type="protein sequence ID" value="CCD42660.1"/>
    <property type="molecule type" value="Genomic_DNA"/>
</dbReference>
<accession>G2XP54</accession>
<proteinExistence type="predicted"/>
<dbReference type="Proteomes" id="UP000008177">
    <property type="component" value="Unplaced contigs"/>
</dbReference>
<dbReference type="AlphaFoldDB" id="G2XP54"/>
<reference evidence="2" key="1">
    <citation type="journal article" date="2011" name="PLoS Genet.">
        <title>Genomic analysis of the necrotrophic fungal pathogens Sclerotinia sclerotiorum and Botrytis cinerea.</title>
        <authorList>
            <person name="Amselem J."/>
            <person name="Cuomo C.A."/>
            <person name="van Kan J.A."/>
            <person name="Viaud M."/>
            <person name="Benito E.P."/>
            <person name="Couloux A."/>
            <person name="Coutinho P.M."/>
            <person name="de Vries R.P."/>
            <person name="Dyer P.S."/>
            <person name="Fillinger S."/>
            <person name="Fournier E."/>
            <person name="Gout L."/>
            <person name="Hahn M."/>
            <person name="Kohn L."/>
            <person name="Lapalu N."/>
            <person name="Plummer K.M."/>
            <person name="Pradier J.M."/>
            <person name="Quevillon E."/>
            <person name="Sharon A."/>
            <person name="Simon A."/>
            <person name="ten Have A."/>
            <person name="Tudzynski B."/>
            <person name="Tudzynski P."/>
            <person name="Wincker P."/>
            <person name="Andrew M."/>
            <person name="Anthouard V."/>
            <person name="Beever R.E."/>
            <person name="Beffa R."/>
            <person name="Benoit I."/>
            <person name="Bouzid O."/>
            <person name="Brault B."/>
            <person name="Chen Z."/>
            <person name="Choquer M."/>
            <person name="Collemare J."/>
            <person name="Cotton P."/>
            <person name="Danchin E.G."/>
            <person name="Da Silva C."/>
            <person name="Gautier A."/>
            <person name="Giraud C."/>
            <person name="Giraud T."/>
            <person name="Gonzalez C."/>
            <person name="Grossetete S."/>
            <person name="Guldener U."/>
            <person name="Henrissat B."/>
            <person name="Howlett B.J."/>
            <person name="Kodira C."/>
            <person name="Kretschmer M."/>
            <person name="Lappartient A."/>
            <person name="Leroch M."/>
            <person name="Levis C."/>
            <person name="Mauceli E."/>
            <person name="Neuveglise C."/>
            <person name="Oeser B."/>
            <person name="Pearson M."/>
            <person name="Poulain J."/>
            <person name="Poussereau N."/>
            <person name="Quesneville H."/>
            <person name="Rascle C."/>
            <person name="Schumacher J."/>
            <person name="Segurens B."/>
            <person name="Sexton A."/>
            <person name="Silva E."/>
            <person name="Sirven C."/>
            <person name="Soanes D.M."/>
            <person name="Talbot N.J."/>
            <person name="Templeton M."/>
            <person name="Yandava C."/>
            <person name="Yarden O."/>
            <person name="Zeng Q."/>
            <person name="Rollins J.A."/>
            <person name="Lebrun M.H."/>
            <person name="Dickman M."/>
        </authorList>
    </citation>
    <scope>NUCLEOTIDE SEQUENCE [LARGE SCALE GENOMIC DNA]</scope>
    <source>
        <strain evidence="2">T4</strain>
    </source>
</reference>
<name>G2XP54_BOTF4</name>
<organism evidence="1 2">
    <name type="scientific">Botryotinia fuckeliana (strain T4)</name>
    <name type="common">Noble rot fungus</name>
    <name type="synonym">Botrytis cinerea</name>
    <dbReference type="NCBI Taxonomy" id="999810"/>
    <lineage>
        <taxon>Eukaryota</taxon>
        <taxon>Fungi</taxon>
        <taxon>Dikarya</taxon>
        <taxon>Ascomycota</taxon>
        <taxon>Pezizomycotina</taxon>
        <taxon>Leotiomycetes</taxon>
        <taxon>Helotiales</taxon>
        <taxon>Sclerotiniaceae</taxon>
        <taxon>Botrytis</taxon>
    </lineage>
</organism>